<evidence type="ECO:0000256" key="1">
    <source>
        <dbReference type="ARBA" id="ARBA00022603"/>
    </source>
</evidence>
<dbReference type="AlphaFoldDB" id="A0A1F5R7E4"/>
<dbReference type="CDD" id="cd02440">
    <property type="entry name" value="AdoMet_MTases"/>
    <property type="match status" value="1"/>
</dbReference>
<dbReference type="GO" id="GO:0032259">
    <property type="term" value="P:methylation"/>
    <property type="evidence" value="ECO:0007669"/>
    <property type="project" value="UniProtKB-KW"/>
</dbReference>
<dbReference type="Gene3D" id="3.40.50.150">
    <property type="entry name" value="Vaccinia Virus protein VP39"/>
    <property type="match status" value="1"/>
</dbReference>
<dbReference type="Proteomes" id="UP000177230">
    <property type="component" value="Unassembled WGS sequence"/>
</dbReference>
<accession>A0A1F5R7E4</accession>
<organism evidence="4 5">
    <name type="scientific">Candidatus Edwardsbacteria bacterium GWF2_54_11</name>
    <dbReference type="NCBI Taxonomy" id="1817851"/>
    <lineage>
        <taxon>Bacteria</taxon>
        <taxon>Candidatus Edwardsiibacteriota</taxon>
    </lineage>
</organism>
<dbReference type="InterPro" id="IPR046977">
    <property type="entry name" value="RsmC/RlmG"/>
</dbReference>
<proteinExistence type="predicted"/>
<comment type="caution">
    <text evidence="4">The sequence shown here is derived from an EMBL/GenBank/DDBJ whole genome shotgun (WGS) entry which is preliminary data.</text>
</comment>
<evidence type="ECO:0000313" key="4">
    <source>
        <dbReference type="EMBL" id="OGF10329.1"/>
    </source>
</evidence>
<dbReference type="GO" id="GO:0008757">
    <property type="term" value="F:S-adenosylmethionine-dependent methyltransferase activity"/>
    <property type="evidence" value="ECO:0007669"/>
    <property type="project" value="InterPro"/>
</dbReference>
<name>A0A1F5R7E4_9BACT</name>
<dbReference type="EMBL" id="MFFM01000039">
    <property type="protein sequence ID" value="OGF10329.1"/>
    <property type="molecule type" value="Genomic_DNA"/>
</dbReference>
<evidence type="ECO:0000256" key="2">
    <source>
        <dbReference type="ARBA" id="ARBA00022679"/>
    </source>
</evidence>
<evidence type="ECO:0000313" key="5">
    <source>
        <dbReference type="Proteomes" id="UP000177230"/>
    </source>
</evidence>
<reference evidence="4 5" key="1">
    <citation type="journal article" date="2016" name="Nat. Commun.">
        <title>Thousands of microbial genomes shed light on interconnected biogeochemical processes in an aquifer system.</title>
        <authorList>
            <person name="Anantharaman K."/>
            <person name="Brown C.T."/>
            <person name="Hug L.A."/>
            <person name="Sharon I."/>
            <person name="Castelle C.J."/>
            <person name="Probst A.J."/>
            <person name="Thomas B.C."/>
            <person name="Singh A."/>
            <person name="Wilkins M.J."/>
            <person name="Karaoz U."/>
            <person name="Brodie E.L."/>
            <person name="Williams K.H."/>
            <person name="Hubbard S.S."/>
            <person name="Banfield J.F."/>
        </authorList>
    </citation>
    <scope>NUCLEOTIDE SEQUENCE [LARGE SCALE GENOMIC DNA]</scope>
</reference>
<feature type="domain" description="Methyltransferase small" evidence="3">
    <location>
        <begin position="151"/>
        <end position="278"/>
    </location>
</feature>
<keyword evidence="2" id="KW-0808">Transferase</keyword>
<dbReference type="PANTHER" id="PTHR47816:SF4">
    <property type="entry name" value="RIBOSOMAL RNA SMALL SUBUNIT METHYLTRANSFERASE C"/>
    <property type="match status" value="1"/>
</dbReference>
<dbReference type="InterPro" id="IPR007848">
    <property type="entry name" value="Small_mtfrase_dom"/>
</dbReference>
<dbReference type="PANTHER" id="PTHR47816">
    <property type="entry name" value="RIBOSOMAL RNA SMALL SUBUNIT METHYLTRANSFERASE C"/>
    <property type="match status" value="1"/>
</dbReference>
<protein>
    <recommendedName>
        <fullName evidence="3">Methyltransferase small domain-containing protein</fullName>
    </recommendedName>
</protein>
<dbReference type="InterPro" id="IPR029063">
    <property type="entry name" value="SAM-dependent_MTases_sf"/>
</dbReference>
<gene>
    <name evidence="4" type="ORF">A2024_02240</name>
</gene>
<sequence length="395" mass="43457">MNLEKPLSYENIDPAGIGQLGRKLKSLGLAAGKVQEILGLEGLPDLYPLEYRLLPLLVERLAEKGAPLNHLASLFVLGLPGKKDIIEQTLGTADLELLCSLGICTTDQEDIHANFTLLPFEDLLIATDKVFLNVDDYAKNEYLSSDNLVWRLDKTSNIMSRWLIRTPCKAALDLGCGSGLQSLILSKSAEKVTGVDINPRAIDLAKFNALLNGIGNVEFVCGDLYQSTGKDKFDRIVSNPPSAPGLVKAWNREGGISGRELVEDILAGAKEHLEYGGICQTTLHLGCNEDKDILLWLGKYLPEKDFRNLILRHSDEKEAAEYALQEAYQKSGPRDYGTFQRTYQIYRAGLKAAGIERISFGLLAAKFKEGGQPPAIRTADLLSEPISGLMEDHWS</sequence>
<dbReference type="Pfam" id="PF05175">
    <property type="entry name" value="MTS"/>
    <property type="match status" value="1"/>
</dbReference>
<keyword evidence="1" id="KW-0489">Methyltransferase</keyword>
<evidence type="ECO:0000259" key="3">
    <source>
        <dbReference type="Pfam" id="PF05175"/>
    </source>
</evidence>
<dbReference type="SUPFAM" id="SSF53335">
    <property type="entry name" value="S-adenosyl-L-methionine-dependent methyltransferases"/>
    <property type="match status" value="1"/>
</dbReference>